<evidence type="ECO:0000313" key="2">
    <source>
        <dbReference type="Proteomes" id="UP000579605"/>
    </source>
</evidence>
<accession>A0A852ZU31</accession>
<keyword evidence="2" id="KW-1185">Reference proteome</keyword>
<dbReference type="AlphaFoldDB" id="A0A852ZU31"/>
<proteinExistence type="predicted"/>
<organism evidence="1 2">
    <name type="scientific">Actinopolymorpha rutila</name>
    <dbReference type="NCBI Taxonomy" id="446787"/>
    <lineage>
        <taxon>Bacteria</taxon>
        <taxon>Bacillati</taxon>
        <taxon>Actinomycetota</taxon>
        <taxon>Actinomycetes</taxon>
        <taxon>Propionibacteriales</taxon>
        <taxon>Actinopolymorphaceae</taxon>
        <taxon>Actinopolymorpha</taxon>
    </lineage>
</organism>
<gene>
    <name evidence="1" type="ORF">F4554_005477</name>
</gene>
<name>A0A852ZU31_9ACTN</name>
<dbReference type="EMBL" id="JACBZH010000001">
    <property type="protein sequence ID" value="NYH92839.1"/>
    <property type="molecule type" value="Genomic_DNA"/>
</dbReference>
<dbReference type="RefSeq" id="WP_179790232.1">
    <property type="nucleotide sequence ID" value="NZ_BAAARR010000041.1"/>
</dbReference>
<protein>
    <submittedName>
        <fullName evidence="1">Uncharacterized protein</fullName>
    </submittedName>
</protein>
<reference evidence="1 2" key="1">
    <citation type="submission" date="2020-07" db="EMBL/GenBank/DDBJ databases">
        <title>Sequencing the genomes of 1000 actinobacteria strains.</title>
        <authorList>
            <person name="Klenk H.-P."/>
        </authorList>
    </citation>
    <scope>NUCLEOTIDE SEQUENCE [LARGE SCALE GENOMIC DNA]</scope>
    <source>
        <strain evidence="1 2">DSM 18448</strain>
    </source>
</reference>
<evidence type="ECO:0000313" key="1">
    <source>
        <dbReference type="EMBL" id="NYH92839.1"/>
    </source>
</evidence>
<comment type="caution">
    <text evidence="1">The sequence shown here is derived from an EMBL/GenBank/DDBJ whole genome shotgun (WGS) entry which is preliminary data.</text>
</comment>
<dbReference type="Proteomes" id="UP000579605">
    <property type="component" value="Unassembled WGS sequence"/>
</dbReference>
<sequence>MPFPSEWTDTFQPHPFNIRADAAERWGVDNGIVSSPGSRSADWHRLQDLGLIGP</sequence>